<dbReference type="Pfam" id="PF04248">
    <property type="entry name" value="NTP_transf_9"/>
    <property type="match status" value="1"/>
</dbReference>
<organism evidence="2 3">
    <name type="scientific">Paractinoplanes toevensis</name>
    <dbReference type="NCBI Taxonomy" id="571911"/>
    <lineage>
        <taxon>Bacteria</taxon>
        <taxon>Bacillati</taxon>
        <taxon>Actinomycetota</taxon>
        <taxon>Actinomycetes</taxon>
        <taxon>Micromonosporales</taxon>
        <taxon>Micromonosporaceae</taxon>
        <taxon>Paractinoplanes</taxon>
    </lineage>
</organism>
<evidence type="ECO:0000313" key="3">
    <source>
        <dbReference type="Proteomes" id="UP000677082"/>
    </source>
</evidence>
<keyword evidence="3" id="KW-1185">Reference proteome</keyword>
<dbReference type="PANTHER" id="PTHR34310">
    <property type="entry name" value="DUF427 DOMAIN PROTEIN (AFU_ORTHOLOGUE AFUA_3G02220)"/>
    <property type="match status" value="1"/>
</dbReference>
<evidence type="ECO:0000313" key="2">
    <source>
        <dbReference type="EMBL" id="GIM93787.1"/>
    </source>
</evidence>
<gene>
    <name evidence="2" type="ORF">Ato02nite_055800</name>
</gene>
<feature type="domain" description="DUF427" evidence="1">
    <location>
        <begin position="56"/>
        <end position="148"/>
    </location>
</feature>
<dbReference type="InterPro" id="IPR007361">
    <property type="entry name" value="DUF427"/>
</dbReference>
<evidence type="ECO:0000259" key="1">
    <source>
        <dbReference type="Pfam" id="PF04248"/>
    </source>
</evidence>
<reference evidence="2 3" key="1">
    <citation type="submission" date="2021-03" db="EMBL/GenBank/DDBJ databases">
        <title>Whole genome shotgun sequence of Actinoplanes toevensis NBRC 105298.</title>
        <authorList>
            <person name="Komaki H."/>
            <person name="Tamura T."/>
        </authorList>
    </citation>
    <scope>NUCLEOTIDE SEQUENCE [LARGE SCALE GENOMIC DNA]</scope>
    <source>
        <strain evidence="2 3">NBRC 105298</strain>
    </source>
</reference>
<dbReference type="PANTHER" id="PTHR34310:SF9">
    <property type="entry name" value="BLR5716 PROTEIN"/>
    <property type="match status" value="1"/>
</dbReference>
<protein>
    <recommendedName>
        <fullName evidence="1">DUF427 domain-containing protein</fullName>
    </recommendedName>
</protein>
<name>A0A919TED9_9ACTN</name>
<comment type="caution">
    <text evidence="2">The sequence shown here is derived from an EMBL/GenBank/DDBJ whole genome shotgun (WGS) entry which is preliminary data.</text>
</comment>
<dbReference type="AlphaFoldDB" id="A0A919TED9"/>
<dbReference type="EMBL" id="BOQN01000070">
    <property type="protein sequence ID" value="GIM93787.1"/>
    <property type="molecule type" value="Genomic_DNA"/>
</dbReference>
<proteinExistence type="predicted"/>
<sequence length="158" mass="17425">MLQHPMCDSERDGGLFGWSWHVIDFSPEYVSGMSDKPVLQPGPTHPITVTPTAGRVVVTSGGKVVADSRNSLTLQESTYPAVQYVPLADVDQTLLERTTTESYCPFKGDASYYSITSGGDRAVDSVWEYRNPHDAVAEIKDHVAFYPDRVDAIEIQTD</sequence>
<dbReference type="Proteomes" id="UP000677082">
    <property type="component" value="Unassembled WGS sequence"/>
</dbReference>
<dbReference type="InterPro" id="IPR038694">
    <property type="entry name" value="DUF427_sf"/>
</dbReference>
<dbReference type="Gene3D" id="2.170.150.40">
    <property type="entry name" value="Domain of unknown function (DUF427)"/>
    <property type="match status" value="1"/>
</dbReference>
<accession>A0A919TED9</accession>